<dbReference type="AlphaFoldDB" id="A0A0B7AUG4"/>
<accession>A0A0B7AUG4</accession>
<protein>
    <recommendedName>
        <fullName evidence="2">Myosin motor domain-containing protein</fullName>
    </recommendedName>
</protein>
<dbReference type="Gene3D" id="1.20.5.190">
    <property type="match status" value="1"/>
</dbReference>
<reference evidence="1" key="1">
    <citation type="submission" date="2014-12" db="EMBL/GenBank/DDBJ databases">
        <title>Insight into the proteome of Arion vulgaris.</title>
        <authorList>
            <person name="Aradska J."/>
            <person name="Bulat T."/>
            <person name="Smidak R."/>
            <person name="Sarate P."/>
            <person name="Gangsoo J."/>
            <person name="Sialana F."/>
            <person name="Bilban M."/>
            <person name="Lubec G."/>
        </authorList>
    </citation>
    <scope>NUCLEOTIDE SEQUENCE</scope>
    <source>
        <tissue evidence="1">Skin</tissue>
    </source>
</reference>
<evidence type="ECO:0008006" key="2">
    <source>
        <dbReference type="Google" id="ProtNLM"/>
    </source>
</evidence>
<gene>
    <name evidence="1" type="primary">ORF142683</name>
</gene>
<dbReference type="InterPro" id="IPR000048">
    <property type="entry name" value="IQ_motif_EF-hand-BS"/>
</dbReference>
<dbReference type="SMART" id="SM00015">
    <property type="entry name" value="IQ"/>
    <property type="match status" value="3"/>
</dbReference>
<evidence type="ECO:0000313" key="1">
    <source>
        <dbReference type="EMBL" id="CEK84443.1"/>
    </source>
</evidence>
<feature type="non-terminal residue" evidence="1">
    <location>
        <position position="70"/>
    </location>
</feature>
<feature type="non-terminal residue" evidence="1">
    <location>
        <position position="1"/>
    </location>
</feature>
<name>A0A0B7AUG4_9EUPU</name>
<sequence length="70" mass="8382">ATKIQAVYRGWSQRQDYLLLRAAAVCLQRRFRSHLTGQAVRNKVQRMREAVVIIQKKWRLYKLVQEAVKR</sequence>
<dbReference type="EMBL" id="HACG01037578">
    <property type="protein sequence ID" value="CEK84443.1"/>
    <property type="molecule type" value="Transcribed_RNA"/>
</dbReference>
<organism evidence="1">
    <name type="scientific">Arion vulgaris</name>
    <dbReference type="NCBI Taxonomy" id="1028688"/>
    <lineage>
        <taxon>Eukaryota</taxon>
        <taxon>Metazoa</taxon>
        <taxon>Spiralia</taxon>
        <taxon>Lophotrochozoa</taxon>
        <taxon>Mollusca</taxon>
        <taxon>Gastropoda</taxon>
        <taxon>Heterobranchia</taxon>
        <taxon>Euthyneura</taxon>
        <taxon>Panpulmonata</taxon>
        <taxon>Eupulmonata</taxon>
        <taxon>Stylommatophora</taxon>
        <taxon>Helicina</taxon>
        <taxon>Arionoidea</taxon>
        <taxon>Arionidae</taxon>
        <taxon>Arion</taxon>
    </lineage>
</organism>
<dbReference type="PROSITE" id="PS50096">
    <property type="entry name" value="IQ"/>
    <property type="match status" value="2"/>
</dbReference>
<proteinExistence type="predicted"/>
<dbReference type="Pfam" id="PF00612">
    <property type="entry name" value="IQ"/>
    <property type="match status" value="3"/>
</dbReference>